<comment type="caution">
    <text evidence="1">The sequence shown here is derived from an EMBL/GenBank/DDBJ whole genome shotgun (WGS) entry which is preliminary data.</text>
</comment>
<dbReference type="EMBL" id="SNSC02000011">
    <property type="protein sequence ID" value="TID20227.1"/>
    <property type="molecule type" value="Genomic_DNA"/>
</dbReference>
<dbReference type="AlphaFoldDB" id="A0A4Z1NVW4"/>
<gene>
    <name evidence="1" type="ORF">E6O75_ATG07687</name>
</gene>
<organism evidence="1 2">
    <name type="scientific">Venturia nashicola</name>
    <dbReference type="NCBI Taxonomy" id="86259"/>
    <lineage>
        <taxon>Eukaryota</taxon>
        <taxon>Fungi</taxon>
        <taxon>Dikarya</taxon>
        <taxon>Ascomycota</taxon>
        <taxon>Pezizomycotina</taxon>
        <taxon>Dothideomycetes</taxon>
        <taxon>Pleosporomycetidae</taxon>
        <taxon>Venturiales</taxon>
        <taxon>Venturiaceae</taxon>
        <taxon>Venturia</taxon>
    </lineage>
</organism>
<proteinExistence type="predicted"/>
<name>A0A4Z1NVW4_9PEZI</name>
<dbReference type="Proteomes" id="UP000298493">
    <property type="component" value="Unassembled WGS sequence"/>
</dbReference>
<accession>A0A4Z1NVW4</accession>
<sequence>MAGSIKLRNLGADVDLGREIDPRTIELGVCVEAHVYAIGRCLYLVLGRYTSTTIRDITLSEFGGATDFDIFGLVVRVERAGVSERVGCGSTELYIARETLDGIVPVQKKAGGVRKVLNGLCGANFDEVSSTSRLLVKPALTAALGVGVD</sequence>
<keyword evidence="2" id="KW-1185">Reference proteome</keyword>
<evidence type="ECO:0000313" key="1">
    <source>
        <dbReference type="EMBL" id="TID20227.1"/>
    </source>
</evidence>
<evidence type="ECO:0000313" key="2">
    <source>
        <dbReference type="Proteomes" id="UP000298493"/>
    </source>
</evidence>
<reference evidence="1 2" key="1">
    <citation type="submission" date="2019-04" db="EMBL/GenBank/DDBJ databases">
        <title>High contiguity whole genome sequence and gene annotation resource for two Venturia nashicola isolates.</title>
        <authorList>
            <person name="Prokchorchik M."/>
            <person name="Won K."/>
            <person name="Lee Y."/>
            <person name="Choi E.D."/>
            <person name="Segonzac C."/>
            <person name="Sohn K.H."/>
        </authorList>
    </citation>
    <scope>NUCLEOTIDE SEQUENCE [LARGE SCALE GENOMIC DNA]</scope>
    <source>
        <strain evidence="1 2">PRI2</strain>
    </source>
</reference>
<protein>
    <submittedName>
        <fullName evidence="1">Uncharacterized protein</fullName>
    </submittedName>
</protein>